<reference evidence="2 3" key="1">
    <citation type="submission" date="2023-08" db="EMBL/GenBank/DDBJ databases">
        <title>A Necator americanus chromosomal reference genome.</title>
        <authorList>
            <person name="Ilik V."/>
            <person name="Petrzelkova K.J."/>
            <person name="Pardy F."/>
            <person name="Fuh T."/>
            <person name="Niatou-Singa F.S."/>
            <person name="Gouil Q."/>
            <person name="Baker L."/>
            <person name="Ritchie M.E."/>
            <person name="Jex A.R."/>
            <person name="Gazzola D."/>
            <person name="Li H."/>
            <person name="Toshio Fujiwara R."/>
            <person name="Zhan B."/>
            <person name="Aroian R.V."/>
            <person name="Pafco B."/>
            <person name="Schwarz E.M."/>
        </authorList>
    </citation>
    <scope>NUCLEOTIDE SEQUENCE [LARGE SCALE GENOMIC DNA]</scope>
    <source>
        <strain evidence="2 3">Aroian</strain>
        <tissue evidence="2">Whole animal</tissue>
    </source>
</reference>
<keyword evidence="3" id="KW-1185">Reference proteome</keyword>
<feature type="compositionally biased region" description="Basic and acidic residues" evidence="1">
    <location>
        <begin position="109"/>
        <end position="122"/>
    </location>
</feature>
<comment type="caution">
    <text evidence="2">The sequence shown here is derived from an EMBL/GenBank/DDBJ whole genome shotgun (WGS) entry which is preliminary data.</text>
</comment>
<accession>A0ABR1BMK0</accession>
<proteinExistence type="predicted"/>
<evidence type="ECO:0000256" key="1">
    <source>
        <dbReference type="SAM" id="MobiDB-lite"/>
    </source>
</evidence>
<evidence type="ECO:0000313" key="3">
    <source>
        <dbReference type="Proteomes" id="UP001303046"/>
    </source>
</evidence>
<dbReference type="Proteomes" id="UP001303046">
    <property type="component" value="Unassembled WGS sequence"/>
</dbReference>
<feature type="region of interest" description="Disordered" evidence="1">
    <location>
        <begin position="97"/>
        <end position="122"/>
    </location>
</feature>
<gene>
    <name evidence="2" type="primary">Necator_chrI.g693</name>
    <name evidence="2" type="ORF">RB195_004571</name>
</gene>
<evidence type="ECO:0000313" key="2">
    <source>
        <dbReference type="EMBL" id="KAK6726333.1"/>
    </source>
</evidence>
<protein>
    <submittedName>
        <fullName evidence="2">Uncharacterized protein</fullName>
    </submittedName>
</protein>
<dbReference type="EMBL" id="JAVFWL010000001">
    <property type="protein sequence ID" value="KAK6726333.1"/>
    <property type="molecule type" value="Genomic_DNA"/>
</dbReference>
<sequence>MTSDYRLLRGRFSFTRREEKAAKFTKRTPRTTIEWELFASFVSFWEDIFIDNIDDEYERLVEHLYGCTKKEKSFKTSKRRLPPETLELICDTELQSTKNSRRSSQDFAKAIKDQREKSRSVG</sequence>
<organism evidence="2 3">
    <name type="scientific">Necator americanus</name>
    <name type="common">Human hookworm</name>
    <dbReference type="NCBI Taxonomy" id="51031"/>
    <lineage>
        <taxon>Eukaryota</taxon>
        <taxon>Metazoa</taxon>
        <taxon>Ecdysozoa</taxon>
        <taxon>Nematoda</taxon>
        <taxon>Chromadorea</taxon>
        <taxon>Rhabditida</taxon>
        <taxon>Rhabditina</taxon>
        <taxon>Rhabditomorpha</taxon>
        <taxon>Strongyloidea</taxon>
        <taxon>Ancylostomatidae</taxon>
        <taxon>Bunostominae</taxon>
        <taxon>Necator</taxon>
    </lineage>
</organism>
<name>A0ABR1BMK0_NECAM</name>